<dbReference type="PANTHER" id="PTHR11758">
    <property type="entry name" value="40S RIBOSOMAL PROTEIN S15A"/>
    <property type="match status" value="1"/>
</dbReference>
<evidence type="ECO:0000256" key="2">
    <source>
        <dbReference type="ARBA" id="ARBA00022980"/>
    </source>
</evidence>
<protein>
    <recommendedName>
        <fullName evidence="4">Small ribosomal subunit protein uS8</fullName>
    </recommendedName>
    <alternativeName>
        <fullName evidence="5">30S ribosomal protein S8</fullName>
    </alternativeName>
</protein>
<comment type="caution">
    <text evidence="6">The sequence shown here is derived from an EMBL/GenBank/DDBJ whole genome shotgun (WGS) entry which is preliminary data.</text>
</comment>
<dbReference type="GO" id="GO:1990904">
    <property type="term" value="C:ribonucleoprotein complex"/>
    <property type="evidence" value="ECO:0007669"/>
    <property type="project" value="UniProtKB-KW"/>
</dbReference>
<evidence type="ECO:0000313" key="7">
    <source>
        <dbReference type="Proteomes" id="UP000320813"/>
    </source>
</evidence>
<dbReference type="Pfam" id="PF00410">
    <property type="entry name" value="Ribosomal_S8"/>
    <property type="match status" value="1"/>
</dbReference>
<evidence type="ECO:0000256" key="3">
    <source>
        <dbReference type="ARBA" id="ARBA00023274"/>
    </source>
</evidence>
<dbReference type="InterPro" id="IPR000630">
    <property type="entry name" value="Ribosomal_uS8"/>
</dbReference>
<dbReference type="GO" id="GO:0006412">
    <property type="term" value="P:translation"/>
    <property type="evidence" value="ECO:0007669"/>
    <property type="project" value="InterPro"/>
</dbReference>
<dbReference type="FunFam" id="3.30.1490.10:FF:000001">
    <property type="entry name" value="30S ribosomal protein S8"/>
    <property type="match status" value="1"/>
</dbReference>
<evidence type="ECO:0000313" key="6">
    <source>
        <dbReference type="EMBL" id="RZD15155.1"/>
    </source>
</evidence>
<dbReference type="EMBL" id="SGBD01000001">
    <property type="protein sequence ID" value="RZD15155.1"/>
    <property type="molecule type" value="Genomic_DNA"/>
</dbReference>
<dbReference type="InterPro" id="IPR035987">
    <property type="entry name" value="Ribosomal_uS8_sf"/>
</dbReference>
<comment type="similarity">
    <text evidence="1">Belongs to the universal ribosomal protein uS8 family.</text>
</comment>
<keyword evidence="2 6" id="KW-0689">Ribosomal protein</keyword>
<dbReference type="NCBIfam" id="NF001109">
    <property type="entry name" value="PRK00136.1"/>
    <property type="match status" value="1"/>
</dbReference>
<dbReference type="GO" id="GO:0005840">
    <property type="term" value="C:ribosome"/>
    <property type="evidence" value="ECO:0007669"/>
    <property type="project" value="UniProtKB-KW"/>
</dbReference>
<sequence>MTYPISDMIIRIKNAYKVGKERVNLPYSGIKENICVILKREGFIDDYAINNIKDSAFKNIEIKLSYFENKKSTIIDIKVTSTPGLRFYKRALDIKSYKNGLGMEVFSTSAGILSDVECREKNIGGLSLLKVF</sequence>
<dbReference type="SUPFAM" id="SSF56047">
    <property type="entry name" value="Ribosomal protein S8"/>
    <property type="match status" value="1"/>
</dbReference>
<reference evidence="6 7" key="1">
    <citation type="submission" date="2019-01" db="EMBL/GenBank/DDBJ databases">
        <title>Insights into ecological role of a new deltaproteobacterial order Candidatus Sinidesulfobacterales (Sva0485) by metagenomics and metatranscriptomics.</title>
        <authorList>
            <person name="Tan S."/>
            <person name="Liu J."/>
            <person name="Fang Y."/>
            <person name="Hedlund B.P."/>
            <person name="Lian Z.H."/>
            <person name="Huang L.Y."/>
            <person name="Li J.T."/>
            <person name="Huang L.N."/>
            <person name="Li W.J."/>
            <person name="Jiang H.C."/>
            <person name="Dong H.L."/>
            <person name="Shu W.S."/>
        </authorList>
    </citation>
    <scope>NUCLEOTIDE SEQUENCE [LARGE SCALE GENOMIC DNA]</scope>
    <source>
        <strain evidence="6">AP3</strain>
    </source>
</reference>
<accession>A0A519BD07</accession>
<name>A0A519BD07_9DELT</name>
<organism evidence="6 7">
    <name type="scientific">Candidatus Acidulodesulfobacterium ferriphilum</name>
    <dbReference type="NCBI Taxonomy" id="2597223"/>
    <lineage>
        <taxon>Bacteria</taxon>
        <taxon>Deltaproteobacteria</taxon>
        <taxon>Candidatus Acidulodesulfobacterales</taxon>
        <taxon>Candidatus Acidulodesulfobacterium</taxon>
    </lineage>
</organism>
<evidence type="ECO:0000256" key="4">
    <source>
        <dbReference type="ARBA" id="ARBA00035258"/>
    </source>
</evidence>
<dbReference type="GO" id="GO:0005737">
    <property type="term" value="C:cytoplasm"/>
    <property type="evidence" value="ECO:0007669"/>
    <property type="project" value="UniProtKB-ARBA"/>
</dbReference>
<dbReference type="Proteomes" id="UP000320813">
    <property type="component" value="Unassembled WGS sequence"/>
</dbReference>
<dbReference type="GO" id="GO:0003735">
    <property type="term" value="F:structural constituent of ribosome"/>
    <property type="evidence" value="ECO:0007669"/>
    <property type="project" value="InterPro"/>
</dbReference>
<dbReference type="Gene3D" id="3.30.1490.10">
    <property type="match status" value="1"/>
</dbReference>
<evidence type="ECO:0000256" key="5">
    <source>
        <dbReference type="ARBA" id="ARBA00035525"/>
    </source>
</evidence>
<dbReference type="Gene3D" id="3.30.1370.30">
    <property type="match status" value="1"/>
</dbReference>
<gene>
    <name evidence="6" type="ORF">EVJ47_02460</name>
</gene>
<proteinExistence type="inferred from homology"/>
<dbReference type="AlphaFoldDB" id="A0A519BD07"/>
<keyword evidence="3" id="KW-0687">Ribonucleoprotein</keyword>
<evidence type="ECO:0000256" key="1">
    <source>
        <dbReference type="ARBA" id="ARBA00006471"/>
    </source>
</evidence>